<dbReference type="eggNOG" id="ENOG502QV0Y">
    <property type="taxonomic scope" value="Eukaryota"/>
</dbReference>
<dbReference type="InterPro" id="IPR022212">
    <property type="entry name" value="DUF3741"/>
</dbReference>
<dbReference type="InterPro" id="IPR025486">
    <property type="entry name" value="DUF4378"/>
</dbReference>
<feature type="domain" description="DUF3741" evidence="2">
    <location>
        <begin position="195"/>
        <end position="237"/>
    </location>
</feature>
<dbReference type="EnsemblPlants" id="OB04G28470.1">
    <property type="protein sequence ID" value="OB04G28470.1"/>
    <property type="gene ID" value="OB04G28470"/>
</dbReference>
<feature type="region of interest" description="Disordered" evidence="1">
    <location>
        <begin position="327"/>
        <end position="352"/>
    </location>
</feature>
<dbReference type="Pfam" id="PF12552">
    <property type="entry name" value="DUF3741"/>
    <property type="match status" value="1"/>
</dbReference>
<dbReference type="Proteomes" id="UP000006038">
    <property type="component" value="Chromosome 4"/>
</dbReference>
<feature type="compositionally biased region" description="Low complexity" evidence="1">
    <location>
        <begin position="327"/>
        <end position="340"/>
    </location>
</feature>
<feature type="compositionally biased region" description="Polar residues" evidence="1">
    <location>
        <begin position="341"/>
        <end position="351"/>
    </location>
</feature>
<accession>J3M0C2</accession>
<reference evidence="4" key="1">
    <citation type="journal article" date="2013" name="Nat. Commun.">
        <title>Whole-genome sequencing of Oryza brachyantha reveals mechanisms underlying Oryza genome evolution.</title>
        <authorList>
            <person name="Chen J."/>
            <person name="Huang Q."/>
            <person name="Gao D."/>
            <person name="Wang J."/>
            <person name="Lang Y."/>
            <person name="Liu T."/>
            <person name="Li B."/>
            <person name="Bai Z."/>
            <person name="Luis Goicoechea J."/>
            <person name="Liang C."/>
            <person name="Chen C."/>
            <person name="Zhang W."/>
            <person name="Sun S."/>
            <person name="Liao Y."/>
            <person name="Zhang X."/>
            <person name="Yang L."/>
            <person name="Song C."/>
            <person name="Wang M."/>
            <person name="Shi J."/>
            <person name="Liu G."/>
            <person name="Liu J."/>
            <person name="Zhou H."/>
            <person name="Zhou W."/>
            <person name="Yu Q."/>
            <person name="An N."/>
            <person name="Chen Y."/>
            <person name="Cai Q."/>
            <person name="Wang B."/>
            <person name="Liu B."/>
            <person name="Min J."/>
            <person name="Huang Y."/>
            <person name="Wu H."/>
            <person name="Li Z."/>
            <person name="Zhang Y."/>
            <person name="Yin Y."/>
            <person name="Song W."/>
            <person name="Jiang J."/>
            <person name="Jackson S.A."/>
            <person name="Wing R.A."/>
            <person name="Wang J."/>
            <person name="Chen M."/>
        </authorList>
    </citation>
    <scope>NUCLEOTIDE SEQUENCE [LARGE SCALE GENOMIC DNA]</scope>
    <source>
        <strain evidence="4">cv. IRGC 101232</strain>
    </source>
</reference>
<proteinExistence type="predicted"/>
<evidence type="ECO:0000259" key="3">
    <source>
        <dbReference type="Pfam" id="PF14309"/>
    </source>
</evidence>
<dbReference type="PANTHER" id="PTHR47857">
    <property type="entry name" value="EXPRESSED PROTEIN-RELATED"/>
    <property type="match status" value="1"/>
</dbReference>
<evidence type="ECO:0000256" key="1">
    <source>
        <dbReference type="SAM" id="MobiDB-lite"/>
    </source>
</evidence>
<dbReference type="STRING" id="4533.J3M0C2"/>
<dbReference type="AlphaFoldDB" id="J3M0C2"/>
<organism evidence="4">
    <name type="scientific">Oryza brachyantha</name>
    <name type="common">malo sina</name>
    <dbReference type="NCBI Taxonomy" id="4533"/>
    <lineage>
        <taxon>Eukaryota</taxon>
        <taxon>Viridiplantae</taxon>
        <taxon>Streptophyta</taxon>
        <taxon>Embryophyta</taxon>
        <taxon>Tracheophyta</taxon>
        <taxon>Spermatophyta</taxon>
        <taxon>Magnoliopsida</taxon>
        <taxon>Liliopsida</taxon>
        <taxon>Poales</taxon>
        <taxon>Poaceae</taxon>
        <taxon>BOP clade</taxon>
        <taxon>Oryzoideae</taxon>
        <taxon>Oryzeae</taxon>
        <taxon>Oryzinae</taxon>
        <taxon>Oryza</taxon>
    </lineage>
</organism>
<reference evidence="4" key="2">
    <citation type="submission" date="2013-04" db="UniProtKB">
        <authorList>
            <consortium name="EnsemblPlants"/>
        </authorList>
    </citation>
    <scope>IDENTIFICATION</scope>
</reference>
<evidence type="ECO:0000313" key="5">
    <source>
        <dbReference type="Proteomes" id="UP000006038"/>
    </source>
</evidence>
<dbReference type="KEGG" id="obr:102718823"/>
<evidence type="ECO:0000313" key="4">
    <source>
        <dbReference type="EnsemblPlants" id="OB04G28470.1"/>
    </source>
</evidence>
<feature type="domain" description="DUF4378" evidence="3">
    <location>
        <begin position="715"/>
        <end position="860"/>
    </location>
</feature>
<sequence>MFSSIMERKSYKQQCKSEKVHMGCMSGLMHMFDFHRSPKLISDRSHGIRRNSVRSDMKDSKDFHGITFSDEDKDYGVKTIYAGRPSIKALMEEEMSSGTQILKETERNIFGVCYDDFKSMNLREGYENDLNLATSLMELYRNHNGGHGVITLEVSDHTSSLIDKEDNIDVGTHPKQIPSNIEKALEAVAEAVISHQSSNEKYTSNSCKARSNEFLDALQLLSSNEEYFLMLLKDPSSRMLQCLQNLYTALGSPILESTEDDKQTNSKVIDNSLEQHEVLKYGVQKIHNSFFEEDKLVMRTPPKLNDNSRGISRIVILKPSPARSQTSLLSSSAFSSPVSTHNDLQGQQDSENYARHFSLRELKRRLRFAISNKRKDIMSSTFQKDDSTPKIILESMSTSMDSSKCEKDEKPSRVDNKANPKDSESGMGNDVAHCVTSFFYEKAKKHLRERLDNQKSNTSQVVHKLEPFGKLISFSGHDMFSQTDHPQEDVNMLEDLTTSTTLLRTEQEDNSSDSNLARKFKESILYDTSTLANTQLDEFKTNHGNYPFKEGTISHELISKGIDNINVATDTPQSSIQIETSIESLEQINTSQCFPEESQNKNTLLEAFLYTQGGLANEKDNQSPSIVVGLTKPPIMTFSCSPENACDKEERLSPQSILDTFLQDGSSPSQKTEEQDKLSIPSTRIMFEDSDTPLGSPTLHNTPQETILDDKQARFSFIKVVLEASNLLFEEISDIWYTSASLVNTSALAEVGTLYCLTDEVVLLFDCVEEALFKMRDTFFGCDPWVAYLKHNMRPALVGTELIQEVAKFIDSLVNDKVLGTLDQLVLKDLENGSWMNLRDNTEGVVIEVWDSLLDDLMEEMVFDLWL</sequence>
<keyword evidence="5" id="KW-1185">Reference proteome</keyword>
<dbReference type="HOGENOM" id="CLU_014707_1_0_1"/>
<dbReference type="OrthoDB" id="770239at2759"/>
<feature type="region of interest" description="Disordered" evidence="1">
    <location>
        <begin position="396"/>
        <end position="428"/>
    </location>
</feature>
<dbReference type="GeneID" id="102718823"/>
<dbReference type="Pfam" id="PF14309">
    <property type="entry name" value="DUF4378"/>
    <property type="match status" value="1"/>
</dbReference>
<dbReference type="PANTHER" id="PTHR47857:SF1">
    <property type="entry name" value="OS04G0559200 PROTEIN"/>
    <property type="match status" value="1"/>
</dbReference>
<gene>
    <name evidence="4" type="primary">LOC102718823</name>
</gene>
<name>J3M0C2_ORYBR</name>
<dbReference type="RefSeq" id="XP_006652631.1">
    <property type="nucleotide sequence ID" value="XM_006652568.3"/>
</dbReference>
<feature type="compositionally biased region" description="Basic and acidic residues" evidence="1">
    <location>
        <begin position="403"/>
        <end position="424"/>
    </location>
</feature>
<dbReference type="Gramene" id="OB04G28470.1">
    <property type="protein sequence ID" value="OB04G28470.1"/>
    <property type="gene ID" value="OB04G28470"/>
</dbReference>
<evidence type="ECO:0008006" key="6">
    <source>
        <dbReference type="Google" id="ProtNLM"/>
    </source>
</evidence>
<evidence type="ECO:0000259" key="2">
    <source>
        <dbReference type="Pfam" id="PF12552"/>
    </source>
</evidence>
<dbReference type="OMA" id="CINEILM"/>
<protein>
    <recommendedName>
        <fullName evidence="6">DUF4378 domain-containing protein</fullName>
    </recommendedName>
</protein>